<evidence type="ECO:0000313" key="2">
    <source>
        <dbReference type="EMBL" id="JAS96287.1"/>
    </source>
</evidence>
<accession>A0A1B6JAU6</accession>
<name>A0A1B6JAU6_9HEMI</name>
<evidence type="ECO:0000259" key="1">
    <source>
        <dbReference type="PROSITE" id="PS51186"/>
    </source>
</evidence>
<dbReference type="InterPro" id="IPR016181">
    <property type="entry name" value="Acyl_CoA_acyltransferase"/>
</dbReference>
<dbReference type="InterPro" id="IPR000182">
    <property type="entry name" value="GNAT_dom"/>
</dbReference>
<dbReference type="EMBL" id="GECU01011419">
    <property type="protein sequence ID" value="JAS96287.1"/>
    <property type="molecule type" value="Transcribed_RNA"/>
</dbReference>
<feature type="domain" description="N-acetyltransferase" evidence="1">
    <location>
        <begin position="139"/>
        <end position="287"/>
    </location>
</feature>
<dbReference type="InterPro" id="IPR053225">
    <property type="entry name" value="Acyl-CoA_N-acyltransferase"/>
</dbReference>
<dbReference type="PANTHER" id="PTHR20958:SF6">
    <property type="entry name" value="GLYCINE N-ACYLTRANSFERASE-LIKE PROTEIN"/>
    <property type="match status" value="1"/>
</dbReference>
<dbReference type="InterPro" id="IPR013653">
    <property type="entry name" value="GCN5-like_dom"/>
</dbReference>
<dbReference type="Gene3D" id="3.40.630.30">
    <property type="match status" value="2"/>
</dbReference>
<dbReference type="PANTHER" id="PTHR20958">
    <property type="entry name" value="GLYCINE N-ACYLTRANSFERASE-LIKE PROTEIN"/>
    <property type="match status" value="1"/>
</dbReference>
<dbReference type="PROSITE" id="PS51186">
    <property type="entry name" value="GNAT"/>
    <property type="match status" value="1"/>
</dbReference>
<proteinExistence type="predicted"/>
<dbReference type="Pfam" id="PF08445">
    <property type="entry name" value="FR47"/>
    <property type="match status" value="1"/>
</dbReference>
<protein>
    <recommendedName>
        <fullName evidence="1">N-acetyltransferase domain-containing protein</fullName>
    </recommendedName>
</protein>
<reference evidence="2" key="1">
    <citation type="submission" date="2015-11" db="EMBL/GenBank/DDBJ databases">
        <title>De novo transcriptome assembly of four potential Pierce s Disease insect vectors from Arizona vineyards.</title>
        <authorList>
            <person name="Tassone E.E."/>
        </authorList>
    </citation>
    <scope>NUCLEOTIDE SEQUENCE</scope>
</reference>
<sequence>MASDILQDVTVDEIPRVLEAMKKDWPQHFLLHQFASILEQYHKENIQNPKQVLYKYGDFEDGVYIVKSTFAIGAESVSLIYPYTTAADYTEFSKVLKETTRIPWTEKFMFEVTARRLMPTIQQVSAAKGCDLGTEEGTILFLPPESDIENKLLPEDVYLGSLDEHHVAEVNKNWPFKYPGSEKYVALEIQNNFGLGLFRKSDNKMLSSSVSFHSGGIFILYSNPNFRSRGYGEVIIREMAKEIRRQGRIPFGNIMTGNIGSTKLFNKMGFKEYSKSVYLFPNKLFLYSIFSVLIQ</sequence>
<dbReference type="SUPFAM" id="SSF55729">
    <property type="entry name" value="Acyl-CoA N-acyltransferases (Nat)"/>
    <property type="match status" value="1"/>
</dbReference>
<gene>
    <name evidence="2" type="ORF">g.15016</name>
</gene>
<feature type="non-terminal residue" evidence="2">
    <location>
        <position position="295"/>
    </location>
</feature>
<organism evidence="2">
    <name type="scientific">Homalodisca liturata</name>
    <dbReference type="NCBI Taxonomy" id="320908"/>
    <lineage>
        <taxon>Eukaryota</taxon>
        <taxon>Metazoa</taxon>
        <taxon>Ecdysozoa</taxon>
        <taxon>Arthropoda</taxon>
        <taxon>Hexapoda</taxon>
        <taxon>Insecta</taxon>
        <taxon>Pterygota</taxon>
        <taxon>Neoptera</taxon>
        <taxon>Paraneoptera</taxon>
        <taxon>Hemiptera</taxon>
        <taxon>Auchenorrhyncha</taxon>
        <taxon>Membracoidea</taxon>
        <taxon>Cicadellidae</taxon>
        <taxon>Cicadellinae</taxon>
        <taxon>Proconiini</taxon>
        <taxon>Homalodisca</taxon>
    </lineage>
</organism>
<dbReference type="GO" id="GO:0016747">
    <property type="term" value="F:acyltransferase activity, transferring groups other than amino-acyl groups"/>
    <property type="evidence" value="ECO:0007669"/>
    <property type="project" value="InterPro"/>
</dbReference>
<dbReference type="AlphaFoldDB" id="A0A1B6JAU6"/>